<accession>W9J9D4</accession>
<evidence type="ECO:0000313" key="1">
    <source>
        <dbReference type="EMBL" id="EWZ28471.1"/>
    </source>
</evidence>
<gene>
    <name evidence="1" type="ORF">FOZG_17864</name>
</gene>
<dbReference type="Proteomes" id="UP000030766">
    <property type="component" value="Unassembled WGS sequence"/>
</dbReference>
<name>W9J9D4_FUSOX</name>
<dbReference type="SUPFAM" id="SSF49785">
    <property type="entry name" value="Galactose-binding domain-like"/>
    <property type="match status" value="1"/>
</dbReference>
<dbReference type="HOGENOM" id="CLU_1815906_0_0_1"/>
<dbReference type="VEuPathDB" id="FungiDB:FOZG_17864"/>
<dbReference type="EMBL" id="JH717924">
    <property type="protein sequence ID" value="EWZ28471.1"/>
    <property type="molecule type" value="Genomic_DNA"/>
</dbReference>
<sequence>MGTLTSWLDVPELTNASGVGHYTTTFTWPPASGQADGAYLSLPPIDNALLLRINDKDVLLLDHARPIADMTQFLIEGENRVQIIVPTTMWNYIRTVASDIMSSAAPNVPYVMDKEMGIPMPGRVSNGLLGPVVVIPIISVVV</sequence>
<dbReference type="AlphaFoldDB" id="W9J9D4"/>
<reference evidence="1" key="2">
    <citation type="submission" date="2012-06" db="EMBL/GenBank/DDBJ databases">
        <title>Annotation of the Genome Sequence of Fusarium oxysporum Fo47.</title>
        <authorList>
            <consortium name="The Broad Institute Genomics Platform"/>
            <person name="Ma L.-J."/>
            <person name="Corby-Kistler H."/>
            <person name="Broz K."/>
            <person name="Gale L.R."/>
            <person name="Jonkers W."/>
            <person name="O'Donnell K."/>
            <person name="Ploetz R."/>
            <person name="Steinberg C."/>
            <person name="Schwartz D.C."/>
            <person name="VanEtten H."/>
            <person name="Zhou S."/>
            <person name="Young S.K."/>
            <person name="Zeng Q."/>
            <person name="Gargeya S."/>
            <person name="Fitzgerald M."/>
            <person name="Abouelleil A."/>
            <person name="Alvarado L."/>
            <person name="Chapman S.B."/>
            <person name="Gainer-Dewar J."/>
            <person name="Goldberg J."/>
            <person name="Griggs A."/>
            <person name="Gujja S."/>
            <person name="Hansen M."/>
            <person name="Howarth C."/>
            <person name="Imamovic A."/>
            <person name="Ireland A."/>
            <person name="Larimer J."/>
            <person name="McCowan C."/>
            <person name="Murphy C."/>
            <person name="Pearson M."/>
            <person name="Poon T.W."/>
            <person name="Priest M."/>
            <person name="Roberts A."/>
            <person name="Saif S."/>
            <person name="Shea T."/>
            <person name="Sykes S."/>
            <person name="Wortman J."/>
            <person name="Nusbaum C."/>
            <person name="Birren B."/>
        </authorList>
    </citation>
    <scope>NUCLEOTIDE SEQUENCE</scope>
    <source>
        <strain evidence="1">Fo47</strain>
    </source>
</reference>
<protein>
    <submittedName>
        <fullName evidence="1">Uncharacterized protein</fullName>
    </submittedName>
</protein>
<proteinExistence type="predicted"/>
<reference evidence="1" key="1">
    <citation type="submission" date="2011-06" db="EMBL/GenBank/DDBJ databases">
        <title>The Genome Sequence of Fusarium oxysporum Fo47.</title>
        <authorList>
            <consortium name="The Broad Institute Genome Sequencing Platform"/>
            <person name="Ma L.-J."/>
            <person name="Gale L.R."/>
            <person name="Schwartz D.C."/>
            <person name="Zhou S."/>
            <person name="Corby-Kistler H."/>
            <person name="Young S.K."/>
            <person name="Zeng Q."/>
            <person name="Gargeya S."/>
            <person name="Fitzgerald M."/>
            <person name="Haas B."/>
            <person name="Abouelleil A."/>
            <person name="Alvarado L."/>
            <person name="Arachchi H.M."/>
            <person name="Berlin A."/>
            <person name="Brown A."/>
            <person name="Chapman S.B."/>
            <person name="Chen Z."/>
            <person name="Dunbar C."/>
            <person name="Freedman E."/>
            <person name="Gearin G."/>
            <person name="Gellesch M."/>
            <person name="Goldberg J."/>
            <person name="Griggs A."/>
            <person name="Gujja S."/>
            <person name="Heiman D."/>
            <person name="Howarth C."/>
            <person name="Larson L."/>
            <person name="Lui A."/>
            <person name="MacDonald P.J.P."/>
            <person name="Mehta T."/>
            <person name="Montmayeur A."/>
            <person name="Murphy C."/>
            <person name="Neiman D."/>
            <person name="Pearson M."/>
            <person name="Priest M."/>
            <person name="Roberts A."/>
            <person name="Saif S."/>
            <person name="Shea T."/>
            <person name="Shenoy N."/>
            <person name="Sisk P."/>
            <person name="Stolte C."/>
            <person name="Sykes S."/>
            <person name="Wortman J."/>
            <person name="Nusbaum C."/>
            <person name="Birren B."/>
        </authorList>
    </citation>
    <scope>NUCLEOTIDE SEQUENCE [LARGE SCALE GENOMIC DNA]</scope>
    <source>
        <strain evidence="1">Fo47</strain>
    </source>
</reference>
<dbReference type="InterPro" id="IPR008979">
    <property type="entry name" value="Galactose-bd-like_sf"/>
</dbReference>
<organism evidence="1">
    <name type="scientific">Fusarium oxysporum Fo47</name>
    <dbReference type="NCBI Taxonomy" id="660027"/>
    <lineage>
        <taxon>Eukaryota</taxon>
        <taxon>Fungi</taxon>
        <taxon>Dikarya</taxon>
        <taxon>Ascomycota</taxon>
        <taxon>Pezizomycotina</taxon>
        <taxon>Sordariomycetes</taxon>
        <taxon>Hypocreomycetidae</taxon>
        <taxon>Hypocreales</taxon>
        <taxon>Nectriaceae</taxon>
        <taxon>Fusarium</taxon>
        <taxon>Fusarium oxysporum species complex</taxon>
    </lineage>
</organism>